<reference evidence="2" key="1">
    <citation type="submission" date="2023-10" db="EMBL/GenBank/DDBJ databases">
        <authorList>
            <person name="Chen Y."/>
            <person name="Shah S."/>
            <person name="Dougan E. K."/>
            <person name="Thang M."/>
            <person name="Chan C."/>
        </authorList>
    </citation>
    <scope>NUCLEOTIDE SEQUENCE [LARGE SCALE GENOMIC DNA]</scope>
</reference>
<dbReference type="EMBL" id="CAUYUJ010016083">
    <property type="protein sequence ID" value="CAK0861656.1"/>
    <property type="molecule type" value="Genomic_DNA"/>
</dbReference>
<comment type="caution">
    <text evidence="2">The sequence shown here is derived from an EMBL/GenBank/DDBJ whole genome shotgun (WGS) entry which is preliminary data.</text>
</comment>
<dbReference type="Proteomes" id="UP001189429">
    <property type="component" value="Unassembled WGS sequence"/>
</dbReference>
<organism evidence="2 3">
    <name type="scientific">Prorocentrum cordatum</name>
    <dbReference type="NCBI Taxonomy" id="2364126"/>
    <lineage>
        <taxon>Eukaryota</taxon>
        <taxon>Sar</taxon>
        <taxon>Alveolata</taxon>
        <taxon>Dinophyceae</taxon>
        <taxon>Prorocentrales</taxon>
        <taxon>Prorocentraceae</taxon>
        <taxon>Prorocentrum</taxon>
    </lineage>
</organism>
<feature type="compositionally biased region" description="Basic and acidic residues" evidence="1">
    <location>
        <begin position="234"/>
        <end position="270"/>
    </location>
</feature>
<evidence type="ECO:0000313" key="2">
    <source>
        <dbReference type="EMBL" id="CAK0861656.1"/>
    </source>
</evidence>
<gene>
    <name evidence="2" type="ORF">PCOR1329_LOCUS50269</name>
</gene>
<keyword evidence="3" id="KW-1185">Reference proteome</keyword>
<name>A0ABN9URF8_9DINO</name>
<evidence type="ECO:0000313" key="3">
    <source>
        <dbReference type="Proteomes" id="UP001189429"/>
    </source>
</evidence>
<sequence length="425" mass="43932">MAPALTKRKAALRAGCAALGLWRASSAFAPSLGGTPTRESKLEDVPDDLGALSKAKDCAPGAFLTRGRLDALGLFVTGGAGSDGVPAAHGRGLDCGINALRRATVAITGMAFQNGVAGTTWPEMWLFQARGNEPGCPVTSAGARLAFRMTKAGVSNSSYTLCEGEDGGLVWGNNGVYVLDPAFKPGMSAVTWLRASRKGEVAFTWTYVGPAPGEEEEAEAPGGATAKGKSKGKAKGEAKGEAKGKAKGEAKGWAKGEAKGWAKGEAKGWGKGEGTSTSLRQLVARRQGGQGAVVGGQGAGKAHRPWRQERLHVGGVQGPLLGPWPECDQLQGLVGQHGGRARPGGARLAQPGPRRRRRGGAREARRRGRQGVHVGGAAIVLRVRIHQEGVGALLGSPRPRPLCRRSAPAAATPRHGRAPRLPSHS</sequence>
<feature type="region of interest" description="Disordered" evidence="1">
    <location>
        <begin position="336"/>
        <end position="370"/>
    </location>
</feature>
<proteinExistence type="predicted"/>
<feature type="compositionally biased region" description="Basic residues" evidence="1">
    <location>
        <begin position="353"/>
        <end position="370"/>
    </location>
</feature>
<accession>A0ABN9URF8</accession>
<protein>
    <submittedName>
        <fullName evidence="2">Uncharacterized protein</fullName>
    </submittedName>
</protein>
<evidence type="ECO:0000256" key="1">
    <source>
        <dbReference type="SAM" id="MobiDB-lite"/>
    </source>
</evidence>
<feature type="region of interest" description="Disordered" evidence="1">
    <location>
        <begin position="391"/>
        <end position="425"/>
    </location>
</feature>
<feature type="compositionally biased region" description="Low complexity" evidence="1">
    <location>
        <begin position="343"/>
        <end position="352"/>
    </location>
</feature>
<feature type="region of interest" description="Disordered" evidence="1">
    <location>
        <begin position="213"/>
        <end position="275"/>
    </location>
</feature>